<protein>
    <submittedName>
        <fullName evidence="2">Uncharacterized protein</fullName>
    </submittedName>
</protein>
<sequence>MTQETIASTLEPASEVQPRAAIARSTSAPIAPYTHSRRFNYSGSVENFTVPPGVTTINARCWGGGGSGPTDGGGGGFATGDIAVVPGETLRVVVDLGGGPFGGGGMSGLFSQRLGQTLLIAGGGGACSLDNADARGGAGGGISGSDARTGSWGGWTGPPARGASGSTGGAGGAISTNTSYGGRGGNTGQNGGADKGGPGGQVPISGMGGGGGGGYGGSCGGGAGYAGGGGGLGIGGSASAFYSGGAGGSSFVNGPGVTGGRTLAGNGTQAGGKDDPLYQSPVGDADNRGQVVLQWAEFTMTSGGPPDVELRQGGGVGYPGVRVEANVAFDPVSVTVALPADRGLLFGTQTLADYQLTVQNARQETRQYIGSLSEDGTSLVFSNVDLELPGTTVMWVAVSAGHDAPLGSTSLTFTVGGKTSPSTTIVVTPGFTLSPGGAPATAERGGAPVYPGVEVRNNGTQAIPLQTVTAVLPTDARMRFGTQGNPDHQLTVWDAARNITVYRGSISDDDQTLTFSDVDLGIPENGSRSVMWVCVSAADDTPSGPTSVEFTVGDRISPSTAIEVI</sequence>
<dbReference type="Proteomes" id="UP001501009">
    <property type="component" value="Unassembled WGS sequence"/>
</dbReference>
<keyword evidence="3" id="KW-1185">Reference proteome</keyword>
<evidence type="ECO:0000313" key="3">
    <source>
        <dbReference type="Proteomes" id="UP001501009"/>
    </source>
</evidence>
<dbReference type="EMBL" id="BAABDE010000031">
    <property type="protein sequence ID" value="GAA3834847.1"/>
    <property type="molecule type" value="Genomic_DNA"/>
</dbReference>
<organism evidence="2 3">
    <name type="scientific">Streptomyces coacervatus</name>
    <dbReference type="NCBI Taxonomy" id="647381"/>
    <lineage>
        <taxon>Bacteria</taxon>
        <taxon>Bacillati</taxon>
        <taxon>Actinomycetota</taxon>
        <taxon>Actinomycetes</taxon>
        <taxon>Kitasatosporales</taxon>
        <taxon>Streptomycetaceae</taxon>
        <taxon>Streptomyces</taxon>
    </lineage>
</organism>
<proteinExistence type="predicted"/>
<feature type="region of interest" description="Disordered" evidence="1">
    <location>
        <begin position="1"/>
        <end position="20"/>
    </location>
</feature>
<name>A0ABP7J6D2_9ACTN</name>
<gene>
    <name evidence="2" type="ORF">GCM10022403_079540</name>
</gene>
<evidence type="ECO:0000256" key="1">
    <source>
        <dbReference type="SAM" id="MobiDB-lite"/>
    </source>
</evidence>
<comment type="caution">
    <text evidence="2">The sequence shown here is derived from an EMBL/GenBank/DDBJ whole genome shotgun (WGS) entry which is preliminary data.</text>
</comment>
<feature type="region of interest" description="Disordered" evidence="1">
    <location>
        <begin position="260"/>
        <end position="284"/>
    </location>
</feature>
<evidence type="ECO:0000313" key="2">
    <source>
        <dbReference type="EMBL" id="GAA3834847.1"/>
    </source>
</evidence>
<reference evidence="3" key="1">
    <citation type="journal article" date="2019" name="Int. J. Syst. Evol. Microbiol.">
        <title>The Global Catalogue of Microorganisms (GCM) 10K type strain sequencing project: providing services to taxonomists for standard genome sequencing and annotation.</title>
        <authorList>
            <consortium name="The Broad Institute Genomics Platform"/>
            <consortium name="The Broad Institute Genome Sequencing Center for Infectious Disease"/>
            <person name="Wu L."/>
            <person name="Ma J."/>
        </authorList>
    </citation>
    <scope>NUCLEOTIDE SEQUENCE [LARGE SCALE GENOMIC DNA]</scope>
    <source>
        <strain evidence="3">JCM 17138</strain>
    </source>
</reference>
<feature type="region of interest" description="Disordered" evidence="1">
    <location>
        <begin position="140"/>
        <end position="205"/>
    </location>
</feature>
<feature type="compositionally biased region" description="Gly residues" evidence="1">
    <location>
        <begin position="181"/>
        <end position="205"/>
    </location>
</feature>
<accession>A0ABP7J6D2</accession>
<dbReference type="RefSeq" id="WP_275775810.1">
    <property type="nucleotide sequence ID" value="NZ_JARHTP010000012.1"/>
</dbReference>